<organism evidence="2 3">
    <name type="scientific">Paraoerskovia marina</name>
    <dbReference type="NCBI Taxonomy" id="545619"/>
    <lineage>
        <taxon>Bacteria</taxon>
        <taxon>Bacillati</taxon>
        <taxon>Actinomycetota</taxon>
        <taxon>Actinomycetes</taxon>
        <taxon>Micrococcales</taxon>
        <taxon>Cellulomonadaceae</taxon>
        <taxon>Paraoerskovia</taxon>
    </lineage>
</organism>
<sequence length="278" mass="28315">MSAATTSPRAVDHASLRLTFGHVVRHEWIKLTSIRSIWWFLVATVGSMVVFGVVASSVVAGTEEIPETLPPGAPNLSEPLSVVLGGSGLALLIIGVLGAMIGAREYGSGMVRTTLTAVPRRLWTLGAKVLCFVAVLTPTVLLSCAMAFTAGMPLLDAAGKETVAITDDGVLGAVLGTAGYLVGVGVLGLCLGVAFRSVAASIGTLVGVVIVLPQLASMIVPEEWDGVLAYLPSNAASSFTAVVPPDGMLSAAGGVAVFVAWVVAALVWAAVGLVRRDA</sequence>
<keyword evidence="3" id="KW-1185">Reference proteome</keyword>
<keyword evidence="1" id="KW-0472">Membrane</keyword>
<name>A0A1H1ML16_9CELL</name>
<feature type="transmembrane region" description="Helical" evidence="1">
    <location>
        <begin position="80"/>
        <end position="101"/>
    </location>
</feature>
<reference evidence="2 3" key="1">
    <citation type="submission" date="2016-10" db="EMBL/GenBank/DDBJ databases">
        <authorList>
            <person name="de Groot N.N."/>
        </authorList>
    </citation>
    <scope>NUCLEOTIDE SEQUENCE [LARGE SCALE GENOMIC DNA]</scope>
    <source>
        <strain evidence="2 3">DSM 22126</strain>
    </source>
</reference>
<dbReference type="STRING" id="545619.SAMN04489860_0268"/>
<dbReference type="AlphaFoldDB" id="A0A1H1ML16"/>
<dbReference type="RefSeq" id="WP_083371292.1">
    <property type="nucleotide sequence ID" value="NZ_LT629776.1"/>
</dbReference>
<accession>A0A1H1ML16</accession>
<protein>
    <recommendedName>
        <fullName evidence="4">ABC-2 family transporter protein</fullName>
    </recommendedName>
</protein>
<proteinExistence type="predicted"/>
<keyword evidence="1" id="KW-1133">Transmembrane helix</keyword>
<keyword evidence="1" id="KW-0812">Transmembrane</keyword>
<evidence type="ECO:0000313" key="2">
    <source>
        <dbReference type="EMBL" id="SDR87292.1"/>
    </source>
</evidence>
<dbReference type="OrthoDB" id="3297477at2"/>
<feature type="transmembrane region" description="Helical" evidence="1">
    <location>
        <begin position="248"/>
        <end position="274"/>
    </location>
</feature>
<gene>
    <name evidence="2" type="ORF">SAMN04489860_0268</name>
</gene>
<feature type="transmembrane region" description="Helical" evidence="1">
    <location>
        <begin position="122"/>
        <end position="150"/>
    </location>
</feature>
<feature type="transmembrane region" description="Helical" evidence="1">
    <location>
        <begin position="170"/>
        <end position="191"/>
    </location>
</feature>
<feature type="transmembrane region" description="Helical" evidence="1">
    <location>
        <begin position="198"/>
        <end position="220"/>
    </location>
</feature>
<dbReference type="Proteomes" id="UP000185663">
    <property type="component" value="Chromosome I"/>
</dbReference>
<evidence type="ECO:0008006" key="4">
    <source>
        <dbReference type="Google" id="ProtNLM"/>
    </source>
</evidence>
<dbReference type="EMBL" id="LT629776">
    <property type="protein sequence ID" value="SDR87292.1"/>
    <property type="molecule type" value="Genomic_DNA"/>
</dbReference>
<evidence type="ECO:0000256" key="1">
    <source>
        <dbReference type="SAM" id="Phobius"/>
    </source>
</evidence>
<feature type="transmembrane region" description="Helical" evidence="1">
    <location>
        <begin position="37"/>
        <end position="60"/>
    </location>
</feature>
<evidence type="ECO:0000313" key="3">
    <source>
        <dbReference type="Proteomes" id="UP000185663"/>
    </source>
</evidence>
<dbReference type="eggNOG" id="COG1277">
    <property type="taxonomic scope" value="Bacteria"/>
</dbReference>